<evidence type="ECO:0000256" key="2">
    <source>
        <dbReference type="ARBA" id="ARBA00022737"/>
    </source>
</evidence>
<evidence type="ECO:0000313" key="6">
    <source>
        <dbReference type="Proteomes" id="UP001369086"/>
    </source>
</evidence>
<evidence type="ECO:0000256" key="1">
    <source>
        <dbReference type="ARBA" id="ARBA00022679"/>
    </source>
</evidence>
<protein>
    <recommendedName>
        <fullName evidence="3">Sulfurtransferase</fullName>
    </recommendedName>
</protein>
<dbReference type="PROSITE" id="PS50206">
    <property type="entry name" value="RHODANESE_3"/>
    <property type="match status" value="2"/>
</dbReference>
<name>A0ABR0YGI4_HUSHU</name>
<proteinExistence type="predicted"/>
<dbReference type="PROSITE" id="PS00683">
    <property type="entry name" value="RHODANESE_2"/>
    <property type="match status" value="1"/>
</dbReference>
<dbReference type="PANTHER" id="PTHR11364:SF27">
    <property type="entry name" value="SULFURTRANSFERASE"/>
    <property type="match status" value="1"/>
</dbReference>
<dbReference type="EMBL" id="JAHFZB010000031">
    <property type="protein sequence ID" value="KAK6471523.1"/>
    <property type="molecule type" value="Genomic_DNA"/>
</dbReference>
<comment type="caution">
    <text evidence="5">The sequence shown here is derived from an EMBL/GenBank/DDBJ whole genome shotgun (WGS) entry which is preliminary data.</text>
</comment>
<reference evidence="5 6" key="1">
    <citation type="submission" date="2021-05" db="EMBL/GenBank/DDBJ databases">
        <authorList>
            <person name="Zahm M."/>
            <person name="Klopp C."/>
            <person name="Cabau C."/>
            <person name="Kuhl H."/>
            <person name="Suciu R."/>
            <person name="Ciorpac M."/>
            <person name="Holostenco D."/>
            <person name="Gessner J."/>
            <person name="Wuertz S."/>
            <person name="Hohne C."/>
            <person name="Stock M."/>
            <person name="Gislard M."/>
            <person name="Lluch J."/>
            <person name="Milhes M."/>
            <person name="Lampietro C."/>
            <person name="Lopez Roques C."/>
            <person name="Donnadieu C."/>
            <person name="Du K."/>
            <person name="Schartl M."/>
            <person name="Guiguen Y."/>
        </authorList>
    </citation>
    <scope>NUCLEOTIDE SEQUENCE [LARGE SCALE GENOMIC DNA]</scope>
    <source>
        <strain evidence="5">Hh-F2</strain>
        <tissue evidence="5">Blood</tissue>
    </source>
</reference>
<accession>A0ABR0YGI4</accession>
<dbReference type="CDD" id="cd01448">
    <property type="entry name" value="TST_Repeat_1"/>
    <property type="match status" value="1"/>
</dbReference>
<dbReference type="SUPFAM" id="SSF52821">
    <property type="entry name" value="Rhodanese/Cell cycle control phosphatase"/>
    <property type="match status" value="2"/>
</dbReference>
<evidence type="ECO:0000256" key="3">
    <source>
        <dbReference type="RuleBase" id="RU000507"/>
    </source>
</evidence>
<sequence>MAAQIRALVSVKWLADAVKNNRVGPNLRVLDTSWYLPKLKRQPKKEFRERHIPGASFFDIDKCSDNTSPFDHMMPGESEFGEFVGNLGIGTGTGTHVVVYDASEFGSFSAPRVWWMFRAFGHGSVSVLDGGLKAWVREGYPLTGEYTKPEPVEFRAKLDRSRVKSYQDVLENLESKRFQLVDARPVGRFRGIEPEPRDNTEPGHIPGSVSMPFPGFLSQSGEEKDPDQLREMFRKAGVDLSRPLCATCGSGVTACHVALAAFLCGQEEVAIYDGAWSEWYTRATPEHVISEGRGKHL</sequence>
<dbReference type="InterPro" id="IPR036873">
    <property type="entry name" value="Rhodanese-like_dom_sf"/>
</dbReference>
<dbReference type="InterPro" id="IPR045078">
    <property type="entry name" value="TST/MPST-like"/>
</dbReference>
<feature type="domain" description="Rhodanese" evidence="4">
    <location>
        <begin position="23"/>
        <end position="144"/>
    </location>
</feature>
<organism evidence="5 6">
    <name type="scientific">Huso huso</name>
    <name type="common">Beluga</name>
    <name type="synonym">Acipenser huso</name>
    <dbReference type="NCBI Taxonomy" id="61971"/>
    <lineage>
        <taxon>Eukaryota</taxon>
        <taxon>Metazoa</taxon>
        <taxon>Chordata</taxon>
        <taxon>Craniata</taxon>
        <taxon>Vertebrata</taxon>
        <taxon>Euteleostomi</taxon>
        <taxon>Actinopterygii</taxon>
        <taxon>Chondrostei</taxon>
        <taxon>Acipenseriformes</taxon>
        <taxon>Acipenseridae</taxon>
        <taxon>Huso</taxon>
    </lineage>
</organism>
<dbReference type="Proteomes" id="UP001369086">
    <property type="component" value="Unassembled WGS sequence"/>
</dbReference>
<keyword evidence="2" id="KW-0677">Repeat</keyword>
<evidence type="ECO:0000259" key="4">
    <source>
        <dbReference type="PROSITE" id="PS50206"/>
    </source>
</evidence>
<dbReference type="PANTHER" id="PTHR11364">
    <property type="entry name" value="THIOSULFATE SULFERTANSFERASE"/>
    <property type="match status" value="1"/>
</dbReference>
<dbReference type="PROSITE" id="PS00380">
    <property type="entry name" value="RHODANESE_1"/>
    <property type="match status" value="1"/>
</dbReference>
<feature type="domain" description="Rhodanese" evidence="4">
    <location>
        <begin position="174"/>
        <end position="288"/>
    </location>
</feature>
<gene>
    <name evidence="5" type="ORF">HHUSO_G29386</name>
</gene>
<dbReference type="CDD" id="cd01449">
    <property type="entry name" value="TST_Repeat_2"/>
    <property type="match status" value="1"/>
</dbReference>
<evidence type="ECO:0000313" key="5">
    <source>
        <dbReference type="EMBL" id="KAK6471523.1"/>
    </source>
</evidence>
<dbReference type="InterPro" id="IPR001307">
    <property type="entry name" value="Thiosulphate_STrfase_CS"/>
</dbReference>
<dbReference type="SMART" id="SM00450">
    <property type="entry name" value="RHOD"/>
    <property type="match status" value="2"/>
</dbReference>
<keyword evidence="1 3" id="KW-0808">Transferase</keyword>
<dbReference type="Gene3D" id="3.40.250.10">
    <property type="entry name" value="Rhodanese-like domain"/>
    <property type="match status" value="2"/>
</dbReference>
<keyword evidence="6" id="KW-1185">Reference proteome</keyword>
<dbReference type="InterPro" id="IPR001763">
    <property type="entry name" value="Rhodanese-like_dom"/>
</dbReference>
<dbReference type="Pfam" id="PF00581">
    <property type="entry name" value="Rhodanese"/>
    <property type="match status" value="2"/>
</dbReference>